<protein>
    <recommendedName>
        <fullName evidence="3">Integrase SAM-like N-terminal domain-containing protein</fullName>
    </recommendedName>
</protein>
<dbReference type="EMBL" id="MLYP01000029">
    <property type="protein sequence ID" value="OIJ94125.1"/>
    <property type="molecule type" value="Genomic_DNA"/>
</dbReference>
<dbReference type="RefSeq" id="WP_071366107.1">
    <property type="nucleotide sequence ID" value="NZ_MLYP01000029.1"/>
</dbReference>
<reference evidence="1 2" key="1">
    <citation type="submission" date="2016-10" db="EMBL/GenBank/DDBJ databases">
        <title>Genome sequence of Streptomyces sp. MUSC 93.</title>
        <authorList>
            <person name="Lee L.-H."/>
            <person name="Ser H.-L."/>
            <person name="Law J.W.-F."/>
        </authorList>
    </citation>
    <scope>NUCLEOTIDE SEQUENCE [LARGE SCALE GENOMIC DNA]</scope>
    <source>
        <strain evidence="1 2">MUSC 93</strain>
    </source>
</reference>
<proteinExistence type="predicted"/>
<organism evidence="1 2">
    <name type="scientific">Streptomyces colonosanans</name>
    <dbReference type="NCBI Taxonomy" id="1428652"/>
    <lineage>
        <taxon>Bacteria</taxon>
        <taxon>Bacillati</taxon>
        <taxon>Actinomycetota</taxon>
        <taxon>Actinomycetes</taxon>
        <taxon>Kitasatosporales</taxon>
        <taxon>Streptomycetaceae</taxon>
        <taxon>Streptomyces</taxon>
    </lineage>
</organism>
<dbReference type="AlphaFoldDB" id="A0A1S2PL64"/>
<comment type="caution">
    <text evidence="1">The sequence shown here is derived from an EMBL/GenBank/DDBJ whole genome shotgun (WGS) entry which is preliminary data.</text>
</comment>
<evidence type="ECO:0000313" key="1">
    <source>
        <dbReference type="EMBL" id="OIJ94125.1"/>
    </source>
</evidence>
<accession>A0A1S2PL64</accession>
<dbReference type="Proteomes" id="UP000179935">
    <property type="component" value="Unassembled WGS sequence"/>
</dbReference>
<evidence type="ECO:0000313" key="2">
    <source>
        <dbReference type="Proteomes" id="UP000179935"/>
    </source>
</evidence>
<evidence type="ECO:0008006" key="3">
    <source>
        <dbReference type="Google" id="ProtNLM"/>
    </source>
</evidence>
<dbReference type="STRING" id="1428652.BIV24_11245"/>
<name>A0A1S2PL64_9ACTN</name>
<keyword evidence="2" id="KW-1185">Reference proteome</keyword>
<sequence length="151" mass="17243">MGRFFKDCEHPASRWSKCPHLYKIRYRDAAGKQVEESGFATQDRAIRRLTEIYNTKKAAGRNQAKAERAAKYGAMRFAEYATEWKAGQRDLAPASVRHLGSLLEHHLDEHHRQRHPWETVRRAVTESSAVTPGGVAAGCGPRRWTRWRSGS</sequence>
<gene>
    <name evidence="1" type="ORF">BIV24_11245</name>
</gene>